<accession>R7YN54</accession>
<dbReference type="OMA" id="WRHESAQ"/>
<evidence type="ECO:0000256" key="1">
    <source>
        <dbReference type="SAM" id="MobiDB-lite"/>
    </source>
</evidence>
<dbReference type="OrthoDB" id="5386922at2759"/>
<dbReference type="eggNOG" id="ENOG502SN4R">
    <property type="taxonomic scope" value="Eukaryota"/>
</dbReference>
<sequence>MSGLEGFATLCDECRNIFEGLWLPKEWKRPASEVPSDTNNEGNHEESVLVPADGGPWRSQLPHPGDYSSISPGPYPYQHNWVKVLGVNSVTASGKPIFSYSSPVHHNILRLEECAGSNCHICTMLWDRLPGIPGIVKRAQSPKHVENWPEDPEEALRRIEGVVVIRPARDAGHLYLEVMYFIDGLVRPGGPLFSVTLDLYASDVLAELLPELAESGGVAPVDAFEHLDHWLEDCTANHVHCKERVSRMQGEMAERTLPTRLLEIETTEDEPRVCLRETKDLPLDIRYMTLSHCWGGVLKLRLLNELYQQFTEAIPFSSLPQTFQDAIDFTGALGVKYIWIDALCIIQDSTEDWLHEALLMASVYSYSWLNLAATSSSSGDGGFRLGESQFLAEPCIIDTSWEGLTPDDYVCVDLTTWTRHVEEGPLNQRAWVFQERMLAPRTVHFAYDQLWWECAHTRGSQCFPHGVPTTGPRLGDPDVINPVTKLLELDKDNLTASISHWLEIVSHYTTTRLTFGSDKLVALAGVARAVHNYLNLPENSCLAGHWRIDLELSLLWHVAHIRLAKRPDVYRAPSWSWASVDSEIYFEEYPPRDTMREHLVAEVVEVETTPVSSVFGPVTAGFLVLRAPLRRVTFASPGLDPESEVPCLEKLRIGSTLLEGAGFWEYMDDVSLYEQWPVEGKTVYFAPIATPKPYGTKVRAMGLVLEATGAACGEYRRIGSLTVSHESAVEMLDEALRESALTDEEYLLDDRMGRYTFKIV</sequence>
<name>R7YN54_CONA1</name>
<dbReference type="Proteomes" id="UP000016924">
    <property type="component" value="Unassembled WGS sequence"/>
</dbReference>
<keyword evidence="4" id="KW-1185">Reference proteome</keyword>
<dbReference type="HOGENOM" id="CLU_002639_3_0_1"/>
<dbReference type="PANTHER" id="PTHR33112">
    <property type="entry name" value="DOMAIN PROTEIN, PUTATIVE-RELATED"/>
    <property type="match status" value="1"/>
</dbReference>
<organism evidence="3 4">
    <name type="scientific">Coniosporium apollinis (strain CBS 100218)</name>
    <name type="common">Rock-inhabiting black yeast</name>
    <dbReference type="NCBI Taxonomy" id="1168221"/>
    <lineage>
        <taxon>Eukaryota</taxon>
        <taxon>Fungi</taxon>
        <taxon>Dikarya</taxon>
        <taxon>Ascomycota</taxon>
        <taxon>Pezizomycotina</taxon>
        <taxon>Dothideomycetes</taxon>
        <taxon>Dothideomycetes incertae sedis</taxon>
        <taxon>Coniosporium</taxon>
    </lineage>
</organism>
<feature type="region of interest" description="Disordered" evidence="1">
    <location>
        <begin position="30"/>
        <end position="55"/>
    </location>
</feature>
<gene>
    <name evidence="3" type="ORF">W97_02288</name>
</gene>
<dbReference type="STRING" id="1168221.R7YN54"/>
<proteinExistence type="predicted"/>
<evidence type="ECO:0000313" key="3">
    <source>
        <dbReference type="EMBL" id="EON63061.1"/>
    </source>
</evidence>
<dbReference type="AlphaFoldDB" id="R7YN54"/>
<dbReference type="PANTHER" id="PTHR33112:SF8">
    <property type="entry name" value="HETEROKARYON INCOMPATIBILITY DOMAIN-CONTAINING PROTEIN"/>
    <property type="match status" value="1"/>
</dbReference>
<dbReference type="EMBL" id="JH767561">
    <property type="protein sequence ID" value="EON63061.1"/>
    <property type="molecule type" value="Genomic_DNA"/>
</dbReference>
<dbReference type="InterPro" id="IPR010730">
    <property type="entry name" value="HET"/>
</dbReference>
<evidence type="ECO:0000259" key="2">
    <source>
        <dbReference type="Pfam" id="PF06985"/>
    </source>
</evidence>
<reference evidence="4" key="1">
    <citation type="submission" date="2012-06" db="EMBL/GenBank/DDBJ databases">
        <title>The genome sequence of Coniosporium apollinis CBS 100218.</title>
        <authorList>
            <consortium name="The Broad Institute Genome Sequencing Platform"/>
            <person name="Cuomo C."/>
            <person name="Gorbushina A."/>
            <person name="Noack S."/>
            <person name="Walker B."/>
            <person name="Young S.K."/>
            <person name="Zeng Q."/>
            <person name="Gargeya S."/>
            <person name="Fitzgerald M."/>
            <person name="Haas B."/>
            <person name="Abouelleil A."/>
            <person name="Alvarado L."/>
            <person name="Arachchi H.M."/>
            <person name="Berlin A.M."/>
            <person name="Chapman S.B."/>
            <person name="Goldberg J."/>
            <person name="Griggs A."/>
            <person name="Gujja S."/>
            <person name="Hansen M."/>
            <person name="Howarth C."/>
            <person name="Imamovic A."/>
            <person name="Larimer J."/>
            <person name="McCowan C."/>
            <person name="Montmayeur A."/>
            <person name="Murphy C."/>
            <person name="Neiman D."/>
            <person name="Pearson M."/>
            <person name="Priest M."/>
            <person name="Roberts A."/>
            <person name="Saif S."/>
            <person name="Shea T."/>
            <person name="Sisk P."/>
            <person name="Sykes S."/>
            <person name="Wortman J."/>
            <person name="Nusbaum C."/>
            <person name="Birren B."/>
        </authorList>
    </citation>
    <scope>NUCLEOTIDE SEQUENCE [LARGE SCALE GENOMIC DNA]</scope>
    <source>
        <strain evidence="4">CBS 100218</strain>
    </source>
</reference>
<protein>
    <recommendedName>
        <fullName evidence="2">Heterokaryon incompatibility domain-containing protein</fullName>
    </recommendedName>
</protein>
<dbReference type="Pfam" id="PF06985">
    <property type="entry name" value="HET"/>
    <property type="match status" value="1"/>
</dbReference>
<dbReference type="GeneID" id="19899599"/>
<feature type="domain" description="Heterokaryon incompatibility" evidence="2">
    <location>
        <begin position="287"/>
        <end position="435"/>
    </location>
</feature>
<dbReference type="RefSeq" id="XP_007778378.1">
    <property type="nucleotide sequence ID" value="XM_007780188.1"/>
</dbReference>
<evidence type="ECO:0000313" key="4">
    <source>
        <dbReference type="Proteomes" id="UP000016924"/>
    </source>
</evidence>